<reference evidence="2 3" key="1">
    <citation type="journal article" date="2018" name="Gigascience">
        <title>Genomes of trombidid mites reveal novel predicted allergens and laterally-transferred genes associated with secondary metabolism.</title>
        <authorList>
            <person name="Dong X."/>
            <person name="Chaisiri K."/>
            <person name="Xia D."/>
            <person name="Armstrong S.D."/>
            <person name="Fang Y."/>
            <person name="Donnelly M.J."/>
            <person name="Kadowaki T."/>
            <person name="McGarry J.W."/>
            <person name="Darby A.C."/>
            <person name="Makepeace B.L."/>
        </authorList>
    </citation>
    <scope>NUCLEOTIDE SEQUENCE [LARGE SCALE GENOMIC DNA]</scope>
    <source>
        <strain evidence="2">UoL-UT</strain>
    </source>
</reference>
<dbReference type="GO" id="GO:0006508">
    <property type="term" value="P:proteolysis"/>
    <property type="evidence" value="ECO:0007669"/>
    <property type="project" value="InterPro"/>
</dbReference>
<sequence>MQLGENLEKYFFDKLRLCNLYDDNMNELNKINVIMRGLTPSLVERVYLMEQKTTEELLRNLRLINEGVTFANSREDWNQSAKLQIAAIASNENEGNRRFENGNNYQQRNFGRESRRDFHERSRNQFNSNQFRGSYRGRGIIRNNQSYRISKASSIFGKHVVGSCEGRSVDFQNPRSFHSLIHVKVLINKHLVDCVVDTGSAISLINSSVVPRIGVRVEHCNGPVVTFANSQTDQLRMGINSEVVFRDNLVNQTFYVSDNLPFDAILGIDWCLNSNCVISCDASNCNVTPSGKTVNCSSVIEQHCLDFTVNSDIVLPSRTALWIPLQTNTKITGSLLLQPLSDNHSKFSIPYAVCSVIDGITGLYAMNTSPFEVTIDAGTKVAMCNLRDNASVSAINLEEKNDVQFDVNPDIPTVEKGRIHKLLKKYAQLFKPK</sequence>
<dbReference type="PROSITE" id="PS00141">
    <property type="entry name" value="ASP_PROTEASE"/>
    <property type="match status" value="1"/>
</dbReference>
<evidence type="ECO:0000313" key="2">
    <source>
        <dbReference type="EMBL" id="RWS21825.1"/>
    </source>
</evidence>
<comment type="caution">
    <text evidence="2">The sequence shown here is derived from an EMBL/GenBank/DDBJ whole genome shotgun (WGS) entry which is preliminary data.</text>
</comment>
<evidence type="ECO:0000256" key="1">
    <source>
        <dbReference type="SAM" id="MobiDB-lite"/>
    </source>
</evidence>
<feature type="non-terminal residue" evidence="2">
    <location>
        <position position="433"/>
    </location>
</feature>
<dbReference type="InterPro" id="IPR021109">
    <property type="entry name" value="Peptidase_aspartic_dom_sf"/>
</dbReference>
<dbReference type="AlphaFoldDB" id="A0A443S2S6"/>
<dbReference type="InterPro" id="IPR001969">
    <property type="entry name" value="Aspartic_peptidase_AS"/>
</dbReference>
<feature type="region of interest" description="Disordered" evidence="1">
    <location>
        <begin position="96"/>
        <end position="123"/>
    </location>
</feature>
<gene>
    <name evidence="2" type="ORF">B4U80_11766</name>
</gene>
<dbReference type="EMBL" id="NCKV01010680">
    <property type="protein sequence ID" value="RWS21825.1"/>
    <property type="molecule type" value="Genomic_DNA"/>
</dbReference>
<keyword evidence="3" id="KW-1185">Reference proteome</keyword>
<dbReference type="CDD" id="cd00303">
    <property type="entry name" value="retropepsin_like"/>
    <property type="match status" value="1"/>
</dbReference>
<dbReference type="GO" id="GO:0004190">
    <property type="term" value="F:aspartic-type endopeptidase activity"/>
    <property type="evidence" value="ECO:0007669"/>
    <property type="project" value="InterPro"/>
</dbReference>
<protein>
    <submittedName>
        <fullName evidence="2">Uncharacterized protein</fullName>
    </submittedName>
</protein>
<dbReference type="VEuPathDB" id="VectorBase:LDEU010215"/>
<dbReference type="Proteomes" id="UP000288716">
    <property type="component" value="Unassembled WGS sequence"/>
</dbReference>
<dbReference type="Pfam" id="PF13650">
    <property type="entry name" value="Asp_protease_2"/>
    <property type="match status" value="1"/>
</dbReference>
<feature type="compositionally biased region" description="Basic and acidic residues" evidence="1">
    <location>
        <begin position="110"/>
        <end position="123"/>
    </location>
</feature>
<dbReference type="SUPFAM" id="SSF50630">
    <property type="entry name" value="Acid proteases"/>
    <property type="match status" value="1"/>
</dbReference>
<organism evidence="2 3">
    <name type="scientific">Leptotrombidium deliense</name>
    <dbReference type="NCBI Taxonomy" id="299467"/>
    <lineage>
        <taxon>Eukaryota</taxon>
        <taxon>Metazoa</taxon>
        <taxon>Ecdysozoa</taxon>
        <taxon>Arthropoda</taxon>
        <taxon>Chelicerata</taxon>
        <taxon>Arachnida</taxon>
        <taxon>Acari</taxon>
        <taxon>Acariformes</taxon>
        <taxon>Trombidiformes</taxon>
        <taxon>Prostigmata</taxon>
        <taxon>Anystina</taxon>
        <taxon>Parasitengona</taxon>
        <taxon>Trombiculoidea</taxon>
        <taxon>Trombiculidae</taxon>
        <taxon>Leptotrombidium</taxon>
    </lineage>
</organism>
<proteinExistence type="predicted"/>
<evidence type="ECO:0000313" key="3">
    <source>
        <dbReference type="Proteomes" id="UP000288716"/>
    </source>
</evidence>
<name>A0A443S2S6_9ACAR</name>
<dbReference type="Gene3D" id="2.40.70.10">
    <property type="entry name" value="Acid Proteases"/>
    <property type="match status" value="1"/>
</dbReference>
<accession>A0A443S2S6</accession>